<keyword evidence="4 7" id="KW-0812">Transmembrane</keyword>
<dbReference type="PANTHER" id="PTHR30509:SF9">
    <property type="entry name" value="MULTIDRUG RESISTANCE PROTEIN MDTO"/>
    <property type="match status" value="1"/>
</dbReference>
<feature type="transmembrane region" description="Helical" evidence="7">
    <location>
        <begin position="466"/>
        <end position="485"/>
    </location>
</feature>
<keyword evidence="5 7" id="KW-1133">Transmembrane helix</keyword>
<feature type="transmembrane region" description="Helical" evidence="7">
    <location>
        <begin position="128"/>
        <end position="147"/>
    </location>
</feature>
<feature type="transmembrane region" description="Helical" evidence="7">
    <location>
        <begin position="387"/>
        <end position="405"/>
    </location>
</feature>
<dbReference type="EMBL" id="JACHVZ010000014">
    <property type="protein sequence ID" value="MBB2930566.1"/>
    <property type="molecule type" value="Genomic_DNA"/>
</dbReference>
<feature type="transmembrane region" description="Helical" evidence="7">
    <location>
        <begin position="159"/>
        <end position="178"/>
    </location>
</feature>
<gene>
    <name evidence="8" type="ORF">FHX59_005029</name>
</gene>
<feature type="transmembrane region" description="Helical" evidence="7">
    <location>
        <begin position="417"/>
        <end position="436"/>
    </location>
</feature>
<comment type="caution">
    <text evidence="8">The sequence shown here is derived from an EMBL/GenBank/DDBJ whole genome shotgun (WGS) entry which is preliminary data.</text>
</comment>
<evidence type="ECO:0000256" key="3">
    <source>
        <dbReference type="ARBA" id="ARBA00022475"/>
    </source>
</evidence>
<keyword evidence="9" id="KW-1185">Reference proteome</keyword>
<evidence type="ECO:0000256" key="7">
    <source>
        <dbReference type="SAM" id="Phobius"/>
    </source>
</evidence>
<dbReference type="InterPro" id="IPR006726">
    <property type="entry name" value="PHBA_efflux_AaeB/fusaric-R"/>
</dbReference>
<evidence type="ECO:0000256" key="2">
    <source>
        <dbReference type="ARBA" id="ARBA00022448"/>
    </source>
</evidence>
<evidence type="ECO:0000313" key="9">
    <source>
        <dbReference type="Proteomes" id="UP000533533"/>
    </source>
</evidence>
<comment type="subcellular location">
    <subcellularLocation>
        <location evidence="1">Cell membrane</location>
        <topology evidence="1">Multi-pass membrane protein</topology>
    </subcellularLocation>
</comment>
<organism evidence="8 9">
    <name type="scientific">Paraburkholderia silvatlantica</name>
    <dbReference type="NCBI Taxonomy" id="321895"/>
    <lineage>
        <taxon>Bacteria</taxon>
        <taxon>Pseudomonadati</taxon>
        <taxon>Pseudomonadota</taxon>
        <taxon>Betaproteobacteria</taxon>
        <taxon>Burkholderiales</taxon>
        <taxon>Burkholderiaceae</taxon>
        <taxon>Paraburkholderia</taxon>
    </lineage>
</organism>
<name>A0ABR6FT49_9BURK</name>
<keyword evidence="2" id="KW-0813">Transport</keyword>
<feature type="transmembrane region" description="Helical" evidence="7">
    <location>
        <begin position="497"/>
        <end position="518"/>
    </location>
</feature>
<dbReference type="Pfam" id="PF04632">
    <property type="entry name" value="FUSC"/>
    <property type="match status" value="1"/>
</dbReference>
<evidence type="ECO:0000256" key="1">
    <source>
        <dbReference type="ARBA" id="ARBA00004651"/>
    </source>
</evidence>
<evidence type="ECO:0000256" key="6">
    <source>
        <dbReference type="ARBA" id="ARBA00023136"/>
    </source>
</evidence>
<keyword evidence="6 7" id="KW-0472">Membrane</keyword>
<evidence type="ECO:0000256" key="5">
    <source>
        <dbReference type="ARBA" id="ARBA00022989"/>
    </source>
</evidence>
<evidence type="ECO:0000313" key="8">
    <source>
        <dbReference type="EMBL" id="MBB2930566.1"/>
    </source>
</evidence>
<sequence length="671" mass="72930">MEPLILLTRRLTVILTRLKVAFPAPAPGAFAFAVRTTAASLIALYIAFEMNLDEPVWAATTVWIVAQASRGMGISKSQYRISGTAIGAVVALALISAFAQTPELLLLALAMWVGLCTSAATFLRNFRAYAAVLAGYTAAIISMGAAADPRQAFDIAIARFLYIAVGILTEAALTTIFVRDTALPDLRARLFSYIRRAGDVATRTLRREPTRDAVHRLFSDALGLDNAAEYASSESSEARQVTGHLRTATLAVLTASAAAQTIEEHRKRHPYSPEPLIEEAAAMIEQRNVPSSEYESLIHRIEQALLTATRSSSASVTSRLLLLDRIHVLLTAFKEAGERKALIDEPSPPRFIVRYAYHNDAILAVQNGLRAFIAMIAASTFWMLSAWPSGAAFVATVAVVCALFSTRTNSVHGALGFLKGSALAAIVAAVCNFALFPAISDFIPLCLVVAVFTITAGVAMRYPSTAAIGSAFSIFFWNFTALNNTSRIGDAAFLNGALSTLLAISFGAMVFMLVFPYNPLANRRRMHRAVRRDLTGIAREPYKWTASEWLSRTADRMSRALTLADTRSRKIAEDDLGNLLATWTIGDCVLKLASLHLQGQSTRRAVDVIRKRLARGQFARAARSCESAAHHLRLQMRIHDPVGHPLLTGVVTLESIRDAISAHIEFLQSEV</sequence>
<protein>
    <submittedName>
        <fullName evidence="8">Membrane protein YccC</fullName>
    </submittedName>
</protein>
<dbReference type="RefSeq" id="WP_110385682.1">
    <property type="nucleotide sequence ID" value="NZ_JACHVZ010000014.1"/>
</dbReference>
<feature type="transmembrane region" description="Helical" evidence="7">
    <location>
        <begin position="442"/>
        <end position="459"/>
    </location>
</feature>
<accession>A0ABR6FT49</accession>
<proteinExistence type="predicted"/>
<feature type="transmembrane region" description="Helical" evidence="7">
    <location>
        <begin position="79"/>
        <end position="98"/>
    </location>
</feature>
<dbReference type="PANTHER" id="PTHR30509">
    <property type="entry name" value="P-HYDROXYBENZOIC ACID EFFLUX PUMP SUBUNIT-RELATED"/>
    <property type="match status" value="1"/>
</dbReference>
<reference evidence="8 9" key="1">
    <citation type="submission" date="2020-08" db="EMBL/GenBank/DDBJ databases">
        <title>Genomic Encyclopedia of Type Strains, Phase IV (KMG-V): Genome sequencing to study the core and pangenomes of soil and plant-associated prokaryotes.</title>
        <authorList>
            <person name="Whitman W."/>
        </authorList>
    </citation>
    <scope>NUCLEOTIDE SEQUENCE [LARGE SCALE GENOMIC DNA]</scope>
    <source>
        <strain evidence="8 9">SRMrh-85</strain>
    </source>
</reference>
<dbReference type="Proteomes" id="UP000533533">
    <property type="component" value="Unassembled WGS sequence"/>
</dbReference>
<keyword evidence="3" id="KW-1003">Cell membrane</keyword>
<feature type="transmembrane region" description="Helical" evidence="7">
    <location>
        <begin position="104"/>
        <end position="123"/>
    </location>
</feature>
<evidence type="ECO:0000256" key="4">
    <source>
        <dbReference type="ARBA" id="ARBA00022692"/>
    </source>
</evidence>